<keyword evidence="1" id="KW-0472">Membrane</keyword>
<dbReference type="AlphaFoldDB" id="A0A838CL33"/>
<comment type="caution">
    <text evidence="2">The sequence shown here is derived from an EMBL/GenBank/DDBJ whole genome shotgun (WGS) entry which is preliminary data.</text>
</comment>
<proteinExistence type="predicted"/>
<dbReference type="EMBL" id="JABFEE010000006">
    <property type="protein sequence ID" value="MBA1835463.1"/>
    <property type="molecule type" value="Genomic_DNA"/>
</dbReference>
<keyword evidence="1" id="KW-0812">Transmembrane</keyword>
<organism evidence="2 3">
    <name type="scientific">Corynebacterium wankanglinii</name>
    <dbReference type="NCBI Taxonomy" id="2735136"/>
    <lineage>
        <taxon>Bacteria</taxon>
        <taxon>Bacillati</taxon>
        <taxon>Actinomycetota</taxon>
        <taxon>Actinomycetes</taxon>
        <taxon>Mycobacteriales</taxon>
        <taxon>Corynebacteriaceae</taxon>
        <taxon>Corynebacterium</taxon>
    </lineage>
</organism>
<reference evidence="2 3" key="1">
    <citation type="submission" date="2020-05" db="EMBL/GenBank/DDBJ databases">
        <title>Descriptions of Corynebacterium xxxx sp. nov., Corynebacterium yyyy sp. nov. and Corynebacterium zzzz sp. nov.</title>
        <authorList>
            <person name="Zhang G."/>
        </authorList>
    </citation>
    <scope>NUCLEOTIDE SEQUENCE [LARGE SCALE GENOMIC DNA]</scope>
    <source>
        <strain evidence="3">zg-915</strain>
    </source>
</reference>
<dbReference type="RefSeq" id="WP_181194825.1">
    <property type="nucleotide sequence ID" value="NZ_JABFEE010000006.1"/>
</dbReference>
<sequence length="149" mass="16079">MPSRWSWGTVSGCVQRYLPRFLAVAWAVFVAATAAAYIGVVPPQLEGVDGAISVPMWLLWAAAAAALLFGSLVPSGASERARDVARWSRIIGMGIIAAELAIWTIAFFFDQPRGWVTGKNYGMLALMAMFATWTIARDRAKSGVVPHGH</sequence>
<feature type="transmembrane region" description="Helical" evidence="1">
    <location>
        <begin position="21"/>
        <end position="45"/>
    </location>
</feature>
<evidence type="ECO:0000313" key="2">
    <source>
        <dbReference type="EMBL" id="MBA1835463.1"/>
    </source>
</evidence>
<evidence type="ECO:0000256" key="1">
    <source>
        <dbReference type="SAM" id="Phobius"/>
    </source>
</evidence>
<dbReference type="Proteomes" id="UP000581408">
    <property type="component" value="Unassembled WGS sequence"/>
</dbReference>
<evidence type="ECO:0000313" key="3">
    <source>
        <dbReference type="Proteomes" id="UP000581408"/>
    </source>
</evidence>
<accession>A0A838CL33</accession>
<name>A0A838CL33_9CORY</name>
<feature type="transmembrane region" description="Helical" evidence="1">
    <location>
        <begin position="90"/>
        <end position="109"/>
    </location>
</feature>
<protein>
    <submittedName>
        <fullName evidence="2">Uncharacterized protein</fullName>
    </submittedName>
</protein>
<feature type="transmembrane region" description="Helical" evidence="1">
    <location>
        <begin position="121"/>
        <end position="136"/>
    </location>
</feature>
<feature type="transmembrane region" description="Helical" evidence="1">
    <location>
        <begin position="57"/>
        <end position="78"/>
    </location>
</feature>
<gene>
    <name evidence="2" type="ORF">HMC16_06980</name>
</gene>
<keyword evidence="1" id="KW-1133">Transmembrane helix</keyword>